<sequence length="167" mass="18447">MPSVLRAHFGVSISTPHAVKPCTCYGDANAVFYQCEIRSTEHAAGGYLSAQGRYAPTQRSAFVFSRCRLTAVPGQTNVYLGRPWRPYASVVFLNTEMGAHIVPAGWREWHPGDTKYLDTAFYAEYRSTGPGATPSARDPHTHQLTPAEAAKYEPMSFLAGPDHWKPE</sequence>
<proteinExistence type="inferred from homology"/>
<feature type="domain" description="Pectinesterase catalytic" evidence="4">
    <location>
        <begin position="25"/>
        <end position="160"/>
    </location>
</feature>
<keyword evidence="3" id="KW-0063">Aspartyl esterase</keyword>
<dbReference type="PANTHER" id="PTHR31321">
    <property type="entry name" value="ACYL-COA THIOESTER HYDROLASE YBHC-RELATED"/>
    <property type="match status" value="1"/>
</dbReference>
<dbReference type="SUPFAM" id="SSF51126">
    <property type="entry name" value="Pectin lyase-like"/>
    <property type="match status" value="1"/>
</dbReference>
<comment type="similarity">
    <text evidence="1">Belongs to the pectinesterase family.</text>
</comment>
<keyword evidence="2" id="KW-0378">Hydrolase</keyword>
<dbReference type="PANTHER" id="PTHR31321:SF57">
    <property type="entry name" value="PECTINESTERASE 53-RELATED"/>
    <property type="match status" value="1"/>
</dbReference>
<accession>A0A239M0I2</accession>
<dbReference type="Gene3D" id="2.160.20.10">
    <property type="entry name" value="Single-stranded right-handed beta-helix, Pectin lyase-like"/>
    <property type="match status" value="1"/>
</dbReference>
<dbReference type="InterPro" id="IPR011050">
    <property type="entry name" value="Pectin_lyase_fold/virulence"/>
</dbReference>
<dbReference type="Pfam" id="PF01095">
    <property type="entry name" value="Pectinesterase"/>
    <property type="match status" value="1"/>
</dbReference>
<dbReference type="GO" id="GO:0030599">
    <property type="term" value="F:pectinesterase activity"/>
    <property type="evidence" value="ECO:0007669"/>
    <property type="project" value="InterPro"/>
</dbReference>
<evidence type="ECO:0000256" key="2">
    <source>
        <dbReference type="ARBA" id="ARBA00022801"/>
    </source>
</evidence>
<dbReference type="GO" id="GO:0009279">
    <property type="term" value="C:cell outer membrane"/>
    <property type="evidence" value="ECO:0007669"/>
    <property type="project" value="TreeGrafter"/>
</dbReference>
<name>A0A239M0I2_9BACT</name>
<dbReference type="Proteomes" id="UP000198356">
    <property type="component" value="Unassembled WGS sequence"/>
</dbReference>
<dbReference type="RefSeq" id="WP_176441859.1">
    <property type="nucleotide sequence ID" value="NZ_FZOU01000009.1"/>
</dbReference>
<protein>
    <submittedName>
        <fullName evidence="5">Pectinesterase/polygalacturonase</fullName>
    </submittedName>
</protein>
<keyword evidence="6" id="KW-1185">Reference proteome</keyword>
<evidence type="ECO:0000313" key="6">
    <source>
        <dbReference type="Proteomes" id="UP000198356"/>
    </source>
</evidence>
<dbReference type="EMBL" id="FZOU01000009">
    <property type="protein sequence ID" value="SNT36020.1"/>
    <property type="molecule type" value="Genomic_DNA"/>
</dbReference>
<evidence type="ECO:0000256" key="1">
    <source>
        <dbReference type="ARBA" id="ARBA00008891"/>
    </source>
</evidence>
<dbReference type="InterPro" id="IPR012334">
    <property type="entry name" value="Pectin_lyas_fold"/>
</dbReference>
<dbReference type="AlphaFoldDB" id="A0A239M0I2"/>
<dbReference type="InterPro" id="IPR000070">
    <property type="entry name" value="Pectinesterase_cat"/>
</dbReference>
<dbReference type="GO" id="GO:0042545">
    <property type="term" value="P:cell wall modification"/>
    <property type="evidence" value="ECO:0007669"/>
    <property type="project" value="InterPro"/>
</dbReference>
<reference evidence="5 6" key="1">
    <citation type="submission" date="2017-06" db="EMBL/GenBank/DDBJ databases">
        <authorList>
            <person name="Kim H.J."/>
            <person name="Triplett B.A."/>
        </authorList>
    </citation>
    <scope>NUCLEOTIDE SEQUENCE [LARGE SCALE GENOMIC DNA]</scope>
    <source>
        <strain evidence="5 6">DSM 18704</strain>
    </source>
</reference>
<gene>
    <name evidence="5" type="ORF">SAMN05421770_1094</name>
</gene>
<evidence type="ECO:0000259" key="4">
    <source>
        <dbReference type="Pfam" id="PF01095"/>
    </source>
</evidence>
<evidence type="ECO:0000313" key="5">
    <source>
        <dbReference type="EMBL" id="SNT36020.1"/>
    </source>
</evidence>
<evidence type="ECO:0000256" key="3">
    <source>
        <dbReference type="ARBA" id="ARBA00023085"/>
    </source>
</evidence>
<organism evidence="5 6">
    <name type="scientific">Granulicella rosea</name>
    <dbReference type="NCBI Taxonomy" id="474952"/>
    <lineage>
        <taxon>Bacteria</taxon>
        <taxon>Pseudomonadati</taxon>
        <taxon>Acidobacteriota</taxon>
        <taxon>Terriglobia</taxon>
        <taxon>Terriglobales</taxon>
        <taxon>Acidobacteriaceae</taxon>
        <taxon>Granulicella</taxon>
    </lineage>
</organism>